<dbReference type="InterPro" id="IPR000092">
    <property type="entry name" value="Polyprenyl_synt"/>
</dbReference>
<dbReference type="PROSITE" id="PS00444">
    <property type="entry name" value="POLYPRENYL_SYNTHASE_2"/>
    <property type="match status" value="1"/>
</dbReference>
<proteinExistence type="inferred from homology"/>
<comment type="caution">
    <text evidence="5">The sequence shown here is derived from an EMBL/GenBank/DDBJ whole genome shotgun (WGS) entry which is preliminary data.</text>
</comment>
<dbReference type="PROSITE" id="PS00723">
    <property type="entry name" value="POLYPRENYL_SYNTHASE_1"/>
    <property type="match status" value="1"/>
</dbReference>
<dbReference type="InterPro" id="IPR033749">
    <property type="entry name" value="Polyprenyl_synt_CS"/>
</dbReference>
<dbReference type="EC" id="2.5.1.-" evidence="5"/>
<sequence>MTDMTSAPPRTAPGTGDGPAAAETVRVPAPAPAPSPAPAGGAEERADAAAGLRAHIDALYPARPGEAELREISALPDDCALPPETAVRLDDALVRPVRRLIERGGRRWRPRLATAAVEALGGDPAGFGPLLAAAEILHTGSLIVDDVQDGAVRRRGAPAAHVEFGLAAALNAGTAAYFSLDRVLPDLSRDPRTQVAMYRSFMAALRSAHAGQGLDIAGHREAMDTAAATGDARPVLEAVRLTHRLKSGAPVRCLMELVAHTCGTDDALHRALARYGEAVGTAYQITDDVQDLTGVVRDGVPTKLIGEDLRNGKVTMPLAHAVALLPRTELTALWQSVRTPGADPGTVREAITALVSSGALRAAREEADHLVERAWTALSPHLPPSGAATRLHTLGRATVRRSRLA</sequence>
<keyword evidence="1" id="KW-0479">Metal-binding</keyword>
<dbReference type="Proteomes" id="UP001595824">
    <property type="component" value="Unassembled WGS sequence"/>
</dbReference>
<organism evidence="5 6">
    <name type="scientific">Streptomyces andamanensis</name>
    <dbReference type="NCBI Taxonomy" id="1565035"/>
    <lineage>
        <taxon>Bacteria</taxon>
        <taxon>Bacillati</taxon>
        <taxon>Actinomycetota</taxon>
        <taxon>Actinomycetes</taxon>
        <taxon>Kitasatosporales</taxon>
        <taxon>Streptomycetaceae</taxon>
        <taxon>Streptomyces</taxon>
    </lineage>
</organism>
<dbReference type="RefSeq" id="WP_381738858.1">
    <property type="nucleotide sequence ID" value="NZ_JBHSDP010000013.1"/>
</dbReference>
<keyword evidence="3 5" id="KW-0808">Transferase</keyword>
<feature type="region of interest" description="Disordered" evidence="4">
    <location>
        <begin position="1"/>
        <end position="47"/>
    </location>
</feature>
<dbReference type="EMBL" id="JBHSDP010000013">
    <property type="protein sequence ID" value="MFC4328589.1"/>
    <property type="molecule type" value="Genomic_DNA"/>
</dbReference>
<accession>A0ABV8TD73</accession>
<feature type="compositionally biased region" description="Low complexity" evidence="4">
    <location>
        <begin position="7"/>
        <end position="28"/>
    </location>
</feature>
<dbReference type="PANTHER" id="PTHR12001:SF44">
    <property type="entry name" value="GERANYLGERANYL PYROPHOSPHATE SYNTHASE"/>
    <property type="match status" value="1"/>
</dbReference>
<evidence type="ECO:0000256" key="3">
    <source>
        <dbReference type="RuleBase" id="RU004466"/>
    </source>
</evidence>
<comment type="similarity">
    <text evidence="3">Belongs to the FPP/GGPP synthase family.</text>
</comment>
<evidence type="ECO:0000256" key="4">
    <source>
        <dbReference type="SAM" id="MobiDB-lite"/>
    </source>
</evidence>
<dbReference type="PANTHER" id="PTHR12001">
    <property type="entry name" value="GERANYLGERANYL PYROPHOSPHATE SYNTHASE"/>
    <property type="match status" value="1"/>
</dbReference>
<dbReference type="Gene3D" id="1.10.600.10">
    <property type="entry name" value="Farnesyl Diphosphate Synthase"/>
    <property type="match status" value="1"/>
</dbReference>
<dbReference type="Pfam" id="PF00348">
    <property type="entry name" value="polyprenyl_synt"/>
    <property type="match status" value="1"/>
</dbReference>
<keyword evidence="6" id="KW-1185">Reference proteome</keyword>
<name>A0ABV8TD73_9ACTN</name>
<keyword evidence="2" id="KW-0460">Magnesium</keyword>
<evidence type="ECO:0000256" key="2">
    <source>
        <dbReference type="ARBA" id="ARBA00022842"/>
    </source>
</evidence>
<reference evidence="6" key="1">
    <citation type="journal article" date="2019" name="Int. J. Syst. Evol. Microbiol.">
        <title>The Global Catalogue of Microorganisms (GCM) 10K type strain sequencing project: providing services to taxonomists for standard genome sequencing and annotation.</title>
        <authorList>
            <consortium name="The Broad Institute Genomics Platform"/>
            <consortium name="The Broad Institute Genome Sequencing Center for Infectious Disease"/>
            <person name="Wu L."/>
            <person name="Ma J."/>
        </authorList>
    </citation>
    <scope>NUCLEOTIDE SEQUENCE [LARGE SCALE GENOMIC DNA]</scope>
    <source>
        <strain evidence="6">PCU 347</strain>
    </source>
</reference>
<dbReference type="SUPFAM" id="SSF48576">
    <property type="entry name" value="Terpenoid synthases"/>
    <property type="match status" value="1"/>
</dbReference>
<gene>
    <name evidence="5" type="ORF">ACFPC0_12220</name>
</gene>
<evidence type="ECO:0000256" key="1">
    <source>
        <dbReference type="ARBA" id="ARBA00022723"/>
    </source>
</evidence>
<evidence type="ECO:0000313" key="5">
    <source>
        <dbReference type="EMBL" id="MFC4328589.1"/>
    </source>
</evidence>
<dbReference type="InterPro" id="IPR008949">
    <property type="entry name" value="Isoprenoid_synthase_dom_sf"/>
</dbReference>
<dbReference type="GO" id="GO:0016740">
    <property type="term" value="F:transferase activity"/>
    <property type="evidence" value="ECO:0007669"/>
    <property type="project" value="UniProtKB-KW"/>
</dbReference>
<protein>
    <submittedName>
        <fullName evidence="5">Polyprenyl synthetase family protein</fullName>
        <ecNumber evidence="5">2.5.1.-</ecNumber>
    </submittedName>
</protein>
<evidence type="ECO:0000313" key="6">
    <source>
        <dbReference type="Proteomes" id="UP001595824"/>
    </source>
</evidence>